<sequence>MPDLYRQPRLWRLFLALCAFVLTLASGSSRAQTPPNILVIMSDDVGIWNLSAYSRGAMGYRTPSIDSIAREGAIFTDHYAQPSCTAGRAAFITGQMPIRTGLTSVGMVGARQGLQKQDATLAEVLKTRGYATGQFGKNHLGDRNEFLPTLHGFDQFMGNLYHLNTEEEPEDEDYPSDPGFKQRHGPRGVLKCTARADDNPATPADPRFGPWGAQDCVDTGPLTRKRMENVDREFIDASTTFMAKAKAAGKPFFAWVNTTRMHVFTHVPNGYLQRCKSLTSATDMHCAGMLQHDEDVGHLLAKLKEMGLADNTIVIYTADNGPEHSTFPHGATTPYRSEKMSTWEGGVRVPMMARWPGRIKPGTELNGIQSHEDLFTSLSAAAGVPDIKARLAQGDSLGTAVEKKSYIDGVNNLRYWAGETPDSARTRFFYYEESQLRGIRMNQWKVSFGTRDGYYGNTSTHPIPFVMNVRQDPFESYTQAPGPRAETTQHKTYLFNMILENLGELVGTLRAYPPRQKAGSLDVNLLMQNMLNNPPR</sequence>
<name>A0A840L549_9BURK</name>
<comment type="caution">
    <text evidence="4">The sequence shown here is derived from an EMBL/GenBank/DDBJ whole genome shotgun (WGS) entry which is preliminary data.</text>
</comment>
<accession>A0A840L549</accession>
<dbReference type="RefSeq" id="WP_184299169.1">
    <property type="nucleotide sequence ID" value="NZ_JACHLP010000004.1"/>
</dbReference>
<feature type="domain" description="Sulfatase N-terminal" evidence="3">
    <location>
        <begin position="35"/>
        <end position="384"/>
    </location>
</feature>
<evidence type="ECO:0000313" key="4">
    <source>
        <dbReference type="EMBL" id="MBB4843674.1"/>
    </source>
</evidence>
<gene>
    <name evidence="4" type="ORF">HNP55_002197</name>
</gene>
<dbReference type="GO" id="GO:0004065">
    <property type="term" value="F:arylsulfatase activity"/>
    <property type="evidence" value="ECO:0007669"/>
    <property type="project" value="UniProtKB-EC"/>
</dbReference>
<feature type="region of interest" description="Disordered" evidence="1">
    <location>
        <begin position="166"/>
        <end position="185"/>
    </location>
</feature>
<protein>
    <submittedName>
        <fullName evidence="4">Arylsulfatase</fullName>
        <ecNumber evidence="4">3.1.6.1</ecNumber>
    </submittedName>
</protein>
<feature type="chain" id="PRO_5032364842" evidence="2">
    <location>
        <begin position="32"/>
        <end position="536"/>
    </location>
</feature>
<proteinExistence type="predicted"/>
<evidence type="ECO:0000256" key="2">
    <source>
        <dbReference type="SAM" id="SignalP"/>
    </source>
</evidence>
<dbReference type="InterPro" id="IPR052701">
    <property type="entry name" value="GAG_Ulvan_Degrading_Sulfatases"/>
</dbReference>
<dbReference type="PANTHER" id="PTHR43751:SF2">
    <property type="entry name" value="SULFATASE N-TERMINAL DOMAIN-CONTAINING PROTEIN"/>
    <property type="match status" value="1"/>
</dbReference>
<reference evidence="4 5" key="1">
    <citation type="submission" date="2020-08" db="EMBL/GenBank/DDBJ databases">
        <title>Functional genomics of gut bacteria from endangered species of beetles.</title>
        <authorList>
            <person name="Carlos-Shanley C."/>
        </authorList>
    </citation>
    <scope>NUCLEOTIDE SEQUENCE [LARGE SCALE GENOMIC DNA]</scope>
    <source>
        <strain evidence="4 5">S00239</strain>
    </source>
</reference>
<dbReference type="InterPro" id="IPR017850">
    <property type="entry name" value="Alkaline_phosphatase_core_sf"/>
</dbReference>
<dbReference type="EMBL" id="JACHLP010000004">
    <property type="protein sequence ID" value="MBB4843674.1"/>
    <property type="molecule type" value="Genomic_DNA"/>
</dbReference>
<evidence type="ECO:0000313" key="5">
    <source>
        <dbReference type="Proteomes" id="UP000562027"/>
    </source>
</evidence>
<dbReference type="Pfam" id="PF00884">
    <property type="entry name" value="Sulfatase"/>
    <property type="match status" value="1"/>
</dbReference>
<keyword evidence="4" id="KW-0378">Hydrolase</keyword>
<feature type="signal peptide" evidence="2">
    <location>
        <begin position="1"/>
        <end position="31"/>
    </location>
</feature>
<keyword evidence="5" id="KW-1185">Reference proteome</keyword>
<dbReference type="CDD" id="cd16142">
    <property type="entry name" value="ARS_like"/>
    <property type="match status" value="1"/>
</dbReference>
<dbReference type="PANTHER" id="PTHR43751">
    <property type="entry name" value="SULFATASE"/>
    <property type="match status" value="1"/>
</dbReference>
<evidence type="ECO:0000259" key="3">
    <source>
        <dbReference type="Pfam" id="PF00884"/>
    </source>
</evidence>
<keyword evidence="2" id="KW-0732">Signal</keyword>
<dbReference type="AlphaFoldDB" id="A0A840L549"/>
<dbReference type="Proteomes" id="UP000562027">
    <property type="component" value="Unassembled WGS sequence"/>
</dbReference>
<dbReference type="EC" id="3.1.6.1" evidence="4"/>
<organism evidence="4 5">
    <name type="scientific">Roseateles oligotrophus</name>
    <dbReference type="NCBI Taxonomy" id="1769250"/>
    <lineage>
        <taxon>Bacteria</taxon>
        <taxon>Pseudomonadati</taxon>
        <taxon>Pseudomonadota</taxon>
        <taxon>Betaproteobacteria</taxon>
        <taxon>Burkholderiales</taxon>
        <taxon>Sphaerotilaceae</taxon>
        <taxon>Roseateles</taxon>
    </lineage>
</organism>
<dbReference type="Gene3D" id="3.40.720.10">
    <property type="entry name" value="Alkaline Phosphatase, subunit A"/>
    <property type="match status" value="1"/>
</dbReference>
<feature type="compositionally biased region" description="Acidic residues" evidence="1">
    <location>
        <begin position="166"/>
        <end position="175"/>
    </location>
</feature>
<dbReference type="SUPFAM" id="SSF53649">
    <property type="entry name" value="Alkaline phosphatase-like"/>
    <property type="match status" value="1"/>
</dbReference>
<evidence type="ECO:0000256" key="1">
    <source>
        <dbReference type="SAM" id="MobiDB-lite"/>
    </source>
</evidence>
<dbReference type="InterPro" id="IPR000917">
    <property type="entry name" value="Sulfatase_N"/>
</dbReference>